<keyword evidence="1" id="KW-0472">Membrane</keyword>
<keyword evidence="3" id="KW-1185">Reference proteome</keyword>
<proteinExistence type="predicted"/>
<dbReference type="Proteomes" id="UP000656804">
    <property type="component" value="Unassembled WGS sequence"/>
</dbReference>
<dbReference type="AlphaFoldDB" id="A0A930V4E3"/>
<evidence type="ECO:0000256" key="1">
    <source>
        <dbReference type="SAM" id="Phobius"/>
    </source>
</evidence>
<keyword evidence="1" id="KW-1133">Transmembrane helix</keyword>
<evidence type="ECO:0000313" key="2">
    <source>
        <dbReference type="EMBL" id="MBF4163530.1"/>
    </source>
</evidence>
<gene>
    <name evidence="2" type="ORF">ISG29_17750</name>
</gene>
<sequence>MDVTLPDRRQSLRILGLVKAFIVGAVFAVVAVTASFNALGGTTTAAPSATPTPVQKVDPALVRLMGQHQCSTSGFGDTAIPASALLRTPEGHLELVSFDRGWAAQNGDAPGELVAVCLDRPTSQG</sequence>
<dbReference type="EMBL" id="JADIVZ010000012">
    <property type="protein sequence ID" value="MBF4163530.1"/>
    <property type="molecule type" value="Genomic_DNA"/>
</dbReference>
<feature type="transmembrane region" description="Helical" evidence="1">
    <location>
        <begin position="12"/>
        <end position="36"/>
    </location>
</feature>
<dbReference type="RefSeq" id="WP_194504786.1">
    <property type="nucleotide sequence ID" value="NZ_JADIVZ010000012.1"/>
</dbReference>
<protein>
    <submittedName>
        <fullName evidence="2">Uncharacterized protein</fullName>
    </submittedName>
</protein>
<name>A0A930V4E3_9ACTN</name>
<accession>A0A930V4E3</accession>
<keyword evidence="1" id="KW-0812">Transmembrane</keyword>
<reference evidence="2" key="1">
    <citation type="submission" date="2020-11" db="EMBL/GenBank/DDBJ databases">
        <title>Nocardioides sp. CBS4Y-1, whole genome shotgun sequence.</title>
        <authorList>
            <person name="Tuo L."/>
        </authorList>
    </citation>
    <scope>NUCLEOTIDE SEQUENCE</scope>
    <source>
        <strain evidence="2">CBS4Y-1</strain>
    </source>
</reference>
<organism evidence="2 3">
    <name type="scientific">Nocardioides acrostichi</name>
    <dbReference type="NCBI Taxonomy" id="2784339"/>
    <lineage>
        <taxon>Bacteria</taxon>
        <taxon>Bacillati</taxon>
        <taxon>Actinomycetota</taxon>
        <taxon>Actinomycetes</taxon>
        <taxon>Propionibacteriales</taxon>
        <taxon>Nocardioidaceae</taxon>
        <taxon>Nocardioides</taxon>
    </lineage>
</organism>
<comment type="caution">
    <text evidence="2">The sequence shown here is derived from an EMBL/GenBank/DDBJ whole genome shotgun (WGS) entry which is preliminary data.</text>
</comment>
<evidence type="ECO:0000313" key="3">
    <source>
        <dbReference type="Proteomes" id="UP000656804"/>
    </source>
</evidence>